<organism evidence="4">
    <name type="scientific">Soboliphyme baturini</name>
    <dbReference type="NCBI Taxonomy" id="241478"/>
    <lineage>
        <taxon>Eukaryota</taxon>
        <taxon>Metazoa</taxon>
        <taxon>Ecdysozoa</taxon>
        <taxon>Nematoda</taxon>
        <taxon>Enoplea</taxon>
        <taxon>Dorylaimia</taxon>
        <taxon>Dioctophymatida</taxon>
        <taxon>Dioctophymatoidea</taxon>
        <taxon>Soboliphymatidae</taxon>
        <taxon>Soboliphyme</taxon>
    </lineage>
</organism>
<name>A0A183IIC2_9BILA</name>
<dbReference type="AlphaFoldDB" id="A0A183IIC2"/>
<feature type="transmembrane region" description="Helical" evidence="1">
    <location>
        <begin position="93"/>
        <end position="117"/>
    </location>
</feature>
<dbReference type="EMBL" id="UZAM01007710">
    <property type="protein sequence ID" value="VDP00929.1"/>
    <property type="molecule type" value="Genomic_DNA"/>
</dbReference>
<dbReference type="Proteomes" id="UP000270296">
    <property type="component" value="Unassembled WGS sequence"/>
</dbReference>
<dbReference type="SUPFAM" id="SSF81321">
    <property type="entry name" value="Family A G protein-coupled receptor-like"/>
    <property type="match status" value="1"/>
</dbReference>
<proteinExistence type="predicted"/>
<accession>A0A183IIC2</accession>
<keyword evidence="1" id="KW-1133">Transmembrane helix</keyword>
<feature type="transmembrane region" description="Helical" evidence="1">
    <location>
        <begin position="137"/>
        <end position="165"/>
    </location>
</feature>
<sequence>MFKNKYDFITVLGIAIGSLLNSAGYLAASVRRIIVSETADVSISRISCLIQAAHVMFYQIGMVMLFLSLLTLCGDRLISVLTVRWARMISAAVALRVLVLNILIACMWYLVTFVSAFTLRNQMISAKCFHAETIGYAAFQGFLLFPVMASGIIVVCHVVLLIVIVKRRNDENLSDSNQRVAAIVPRHVMIVNTLLFLFQFPCLVSGLVIRPKSYQAIVAKNYIWIFAAACCSVFPTSHCWFTPELKSAFVKKFFSFRSYATVHTIS</sequence>
<keyword evidence="1" id="KW-0472">Membrane</keyword>
<feature type="transmembrane region" description="Helical" evidence="1">
    <location>
        <begin position="56"/>
        <end position="73"/>
    </location>
</feature>
<evidence type="ECO:0000313" key="4">
    <source>
        <dbReference type="WBParaSite" id="SBAD_0000352201-mRNA-1"/>
    </source>
</evidence>
<keyword evidence="3" id="KW-1185">Reference proteome</keyword>
<dbReference type="WBParaSite" id="SBAD_0000352201-mRNA-1">
    <property type="protein sequence ID" value="SBAD_0000352201-mRNA-1"/>
    <property type="gene ID" value="SBAD_0000352201"/>
</dbReference>
<dbReference type="Gene3D" id="1.20.1070.10">
    <property type="entry name" value="Rhodopsin 7-helix transmembrane proteins"/>
    <property type="match status" value="1"/>
</dbReference>
<protein>
    <submittedName>
        <fullName evidence="4">G_PROTEIN_RECEP_F1_2 domain-containing protein</fullName>
    </submittedName>
</protein>
<evidence type="ECO:0000256" key="1">
    <source>
        <dbReference type="SAM" id="Phobius"/>
    </source>
</evidence>
<evidence type="ECO:0000313" key="2">
    <source>
        <dbReference type="EMBL" id="VDP00929.1"/>
    </source>
</evidence>
<feature type="transmembrane region" description="Helical" evidence="1">
    <location>
        <begin position="221"/>
        <end position="241"/>
    </location>
</feature>
<reference evidence="2 3" key="2">
    <citation type="submission" date="2018-11" db="EMBL/GenBank/DDBJ databases">
        <authorList>
            <consortium name="Pathogen Informatics"/>
        </authorList>
    </citation>
    <scope>NUCLEOTIDE SEQUENCE [LARGE SCALE GENOMIC DNA]</scope>
</reference>
<feature type="transmembrane region" description="Helical" evidence="1">
    <location>
        <begin position="186"/>
        <end position="209"/>
    </location>
</feature>
<reference evidence="4" key="1">
    <citation type="submission" date="2016-06" db="UniProtKB">
        <authorList>
            <consortium name="WormBaseParasite"/>
        </authorList>
    </citation>
    <scope>IDENTIFICATION</scope>
</reference>
<keyword evidence="1" id="KW-0812">Transmembrane</keyword>
<gene>
    <name evidence="2" type="ORF">SBAD_LOCUS3367</name>
</gene>
<evidence type="ECO:0000313" key="3">
    <source>
        <dbReference type="Proteomes" id="UP000270296"/>
    </source>
</evidence>